<dbReference type="RefSeq" id="WP_098479464.1">
    <property type="nucleotide sequence ID" value="NZ_PDJN01000001.1"/>
</dbReference>
<dbReference type="Gene3D" id="1.10.3290.10">
    <property type="entry name" value="Fido-like domain"/>
    <property type="match status" value="1"/>
</dbReference>
<name>A0A7Z1GVG0_9PSED</name>
<protein>
    <recommendedName>
        <fullName evidence="3">Toxin</fullName>
    </recommendedName>
</protein>
<organism evidence="1 2">
    <name type="scientific">Pseudomonas poae</name>
    <dbReference type="NCBI Taxonomy" id="200451"/>
    <lineage>
        <taxon>Bacteria</taxon>
        <taxon>Pseudomonadati</taxon>
        <taxon>Pseudomonadota</taxon>
        <taxon>Gammaproteobacteria</taxon>
        <taxon>Pseudomonadales</taxon>
        <taxon>Pseudomonadaceae</taxon>
        <taxon>Pseudomonas</taxon>
    </lineage>
</organism>
<dbReference type="EMBL" id="PDJN01000001">
    <property type="protein sequence ID" value="PFG71612.1"/>
    <property type="molecule type" value="Genomic_DNA"/>
</dbReference>
<proteinExistence type="predicted"/>
<evidence type="ECO:0000313" key="2">
    <source>
        <dbReference type="Proteomes" id="UP000221580"/>
    </source>
</evidence>
<dbReference type="Gene3D" id="3.10.670.10">
    <property type="entry name" value="Secreted effector protein ssei"/>
    <property type="match status" value="1"/>
</dbReference>
<dbReference type="Gene3D" id="3.30.70.2150">
    <property type="match status" value="1"/>
</dbReference>
<dbReference type="Proteomes" id="UP000221580">
    <property type="component" value="Unassembled WGS sequence"/>
</dbReference>
<comment type="caution">
    <text evidence="1">The sequence shown here is derived from an EMBL/GenBank/DDBJ whole genome shotgun (WGS) entry which is preliminary data.</text>
</comment>
<gene>
    <name evidence="1" type="ORF">DM05_1985</name>
</gene>
<dbReference type="AlphaFoldDB" id="A0A7Z1GVG0"/>
<evidence type="ECO:0000313" key="1">
    <source>
        <dbReference type="EMBL" id="PFG71612.1"/>
    </source>
</evidence>
<reference evidence="1 2" key="1">
    <citation type="submission" date="2017-09" db="EMBL/GenBank/DDBJ databases">
        <authorList>
            <person name="DeBolt S."/>
            <person name="Huntemann M."/>
            <person name="Clum A."/>
            <person name="Pillay M."/>
            <person name="Palaniappan K."/>
            <person name="Varghese N."/>
            <person name="Mikhailova N."/>
            <person name="Stamatis D."/>
            <person name="Reddy T."/>
            <person name="Daum C."/>
            <person name="Shapiro N."/>
            <person name="Ivanova N."/>
            <person name="Kyrpides N."/>
            <person name="Woyke T."/>
        </authorList>
    </citation>
    <scope>NUCLEOTIDE SEQUENCE [LARGE SCALE GENOMIC DNA]</scope>
    <source>
        <strain evidence="1 2">A2-S9</strain>
    </source>
</reference>
<sequence length="1249" mass="140658">MGKEYAYIDVGATNTESSEAYTQAWIERVVAQSTLEPQAKALIRADALIPVEFSIFDSDDSQRQPIIVEHDSLPLWHILNDRFPWQAYAGKQQNTDSVQTKVLMPYFYGEVARELNFTRFFLGRIHVGGQIHAGFWVQHELVMPYQAVLKTEVVVLSVWNTYAEMMAEIWFDLPPTSRGANQWPKAISLEWPGMRIGAQSGSRFEYSADTSQNRLWLKPFEEPVGVAILSILPRWTLKDVQLPDTHIEPNQLLKVTLGNLPGGTPALEYSITVAQEYRASGRWQYYLAVYLNHRCPWVNCGVMDEEGVIRAQSDQQNFWFVRSDASQASFSIQILPGDLAQWLEGVPTSTQPVTPPKAWQKWDNLLNSVWNAELSKDYIQNLIERCLNKSGLPQRTQDRFRDEKRFRYKYQVGYPVYSAGMTAYAPPRYKHFSFLQVLTGEPQRTAYFQETIANIHVSGEPLSSVEVRTLGRLRDILYETFVADIDELARNTDYKQLFGETCEALAKVRAAQFLVDDAEQDVSLRELAHRFLKGEVKPRLLLFREKVVPNALVLKLSSQKALLISLNMAELTWAVWQPSGVSGQPSDDLMRFITHHLPFPEKLSVERSDFYPQKKRYGYHYRRVPPQPVSFREVTNINDALYEIGISELKHMMNYAVFSSDEERRLAKWGMFKVATRAVSSLVIAAVGPASGVGALLLSGGVGLIANVADASFSYQLARSMDRPEDYAAYVYECKLGVLLGVVELVADVTLARGQLRTLLKRSAQTGKLLLPALRSRERPDPPVSLEQASASTLFLPTSADLLGMRGRLEKLYRDANKLAELAGDSEASTTGGFVESKRCADYLSSQSWDVQAIGVLLFAEPDDPRPQCHFALSVRNESDAAVLDTGLGRLDPSAQQLAYFDSIAGWEQRVQQAPASSGKLVVYKLYANVIEASLELNTVFRLGVSWGRFFNTGSYSVLACPPRFITAIQRQLPRLWDVLSRELPRGASQLTTALQSTPQPFDHAGLLLQVSNLRGLIDESEDMLRRTVGVPVVGNLRAHLLGAFRSWRHESLEEYVELMDSVIAEEAELVRGALAHLDQLQSGLASPIATAENALVDCVDWIALRAGQEDDDWRRLLRSEIERYVTGDRARADLCTRSQLDYLHQTLAAHREVQIHHVLGASYERLSMSTGQALFAIGLKLINAMATHRQSDCFFALIMTCQPYENSNEHFARIIYGIHALRQKRFMVLTQAHENRLSGLRPAEPVPL</sequence>
<reference evidence="1 2" key="2">
    <citation type="submission" date="2017-10" db="EMBL/GenBank/DDBJ databases">
        <title>Bacterial endophytes that colonize and modify switchgrass growth.</title>
        <authorList>
            <person name="Debolt S."/>
        </authorList>
    </citation>
    <scope>NUCLEOTIDE SEQUENCE [LARGE SCALE GENOMIC DNA]</scope>
    <source>
        <strain evidence="1 2">A2-S9</strain>
    </source>
</reference>
<dbReference type="InterPro" id="IPR036597">
    <property type="entry name" value="Fido-like_dom_sf"/>
</dbReference>
<accession>A0A7Z1GVG0</accession>
<evidence type="ECO:0008006" key="3">
    <source>
        <dbReference type="Google" id="ProtNLM"/>
    </source>
</evidence>